<reference evidence="13" key="1">
    <citation type="journal article" date="2011" name="Genome Biol.">
        <title>Comparative and functional genomics provide insights into the pathogenicity of dermatophytic fungi.</title>
        <authorList>
            <person name="Burmester A."/>
            <person name="Shelest E."/>
            <person name="Gloeckner G."/>
            <person name="Heddergott C."/>
            <person name="Schindler S."/>
            <person name="Staib P."/>
            <person name="Heidel A."/>
            <person name="Felder M."/>
            <person name="Petzold A."/>
            <person name="Szafranski K."/>
            <person name="Feuermann M."/>
            <person name="Pedruzzi I."/>
            <person name="Priebe S."/>
            <person name="Groth M."/>
            <person name="Winkler R."/>
            <person name="Li W."/>
            <person name="Kniemeyer O."/>
            <person name="Schroeckh V."/>
            <person name="Hertweck C."/>
            <person name="Hube B."/>
            <person name="White T.C."/>
            <person name="Platzer M."/>
            <person name="Guthke R."/>
            <person name="Heitman J."/>
            <person name="Woestemeyer J."/>
            <person name="Zipfel P.F."/>
            <person name="Monod M."/>
            <person name="Brakhage A.A."/>
        </authorList>
    </citation>
    <scope>NUCLEOTIDE SEQUENCE [LARGE SCALE GENOMIC DNA]</scope>
    <source>
        <strain evidence="13">HKI 0517</strain>
    </source>
</reference>
<proteinExistence type="inferred from homology"/>
<keyword evidence="4" id="KW-0349">Heme</keyword>
<evidence type="ECO:0000256" key="4">
    <source>
        <dbReference type="ARBA" id="ARBA00022617"/>
    </source>
</evidence>
<dbReference type="RefSeq" id="XP_003021684.1">
    <property type="nucleotide sequence ID" value="XM_003021638.1"/>
</dbReference>
<dbReference type="GeneID" id="9576767"/>
<evidence type="ECO:0000256" key="5">
    <source>
        <dbReference type="ARBA" id="ARBA00022692"/>
    </source>
</evidence>
<dbReference type="HOGENOM" id="CLU_1541223_0_0_1"/>
<dbReference type="GO" id="GO:0016705">
    <property type="term" value="F:oxidoreductase activity, acting on paired donors, with incorporation or reduction of molecular oxygen"/>
    <property type="evidence" value="ECO:0007669"/>
    <property type="project" value="InterPro"/>
</dbReference>
<keyword evidence="5" id="KW-0812">Transmembrane</keyword>
<evidence type="ECO:0000256" key="3">
    <source>
        <dbReference type="ARBA" id="ARBA00010617"/>
    </source>
</evidence>
<dbReference type="PANTHER" id="PTHR46206:SF5">
    <property type="entry name" value="P450, PUTATIVE (EUROFUNG)-RELATED"/>
    <property type="match status" value="1"/>
</dbReference>
<accession>D4DAP7</accession>
<evidence type="ECO:0000313" key="13">
    <source>
        <dbReference type="Proteomes" id="UP000008383"/>
    </source>
</evidence>
<keyword evidence="6" id="KW-0479">Metal-binding</keyword>
<protein>
    <submittedName>
        <fullName evidence="12">Uncharacterized protein</fullName>
    </submittedName>
</protein>
<dbReference type="AlphaFoldDB" id="D4DAP7"/>
<keyword evidence="8" id="KW-0560">Oxidoreductase</keyword>
<dbReference type="Proteomes" id="UP000008383">
    <property type="component" value="Unassembled WGS sequence"/>
</dbReference>
<keyword evidence="13" id="KW-1185">Reference proteome</keyword>
<name>D4DAP7_TRIVH</name>
<evidence type="ECO:0000256" key="2">
    <source>
        <dbReference type="ARBA" id="ARBA00004370"/>
    </source>
</evidence>
<evidence type="ECO:0000313" key="12">
    <source>
        <dbReference type="EMBL" id="EFE41066.1"/>
    </source>
</evidence>
<evidence type="ECO:0000256" key="10">
    <source>
        <dbReference type="ARBA" id="ARBA00023033"/>
    </source>
</evidence>
<dbReference type="GO" id="GO:0020037">
    <property type="term" value="F:heme binding"/>
    <property type="evidence" value="ECO:0007669"/>
    <property type="project" value="InterPro"/>
</dbReference>
<keyword evidence="9" id="KW-0408">Iron</keyword>
<dbReference type="InterPro" id="IPR036396">
    <property type="entry name" value="Cyt_P450_sf"/>
</dbReference>
<comment type="cofactor">
    <cofactor evidence="1">
        <name>heme</name>
        <dbReference type="ChEBI" id="CHEBI:30413"/>
    </cofactor>
</comment>
<dbReference type="GO" id="GO:0004497">
    <property type="term" value="F:monooxygenase activity"/>
    <property type="evidence" value="ECO:0007669"/>
    <property type="project" value="UniProtKB-KW"/>
</dbReference>
<evidence type="ECO:0000256" key="6">
    <source>
        <dbReference type="ARBA" id="ARBA00022723"/>
    </source>
</evidence>
<gene>
    <name evidence="12" type="ORF">TRV_04195</name>
</gene>
<keyword evidence="11" id="KW-0472">Membrane</keyword>
<dbReference type="Gene3D" id="1.10.630.10">
    <property type="entry name" value="Cytochrome P450"/>
    <property type="match status" value="1"/>
</dbReference>
<dbReference type="GO" id="GO:0005506">
    <property type="term" value="F:iron ion binding"/>
    <property type="evidence" value="ECO:0007669"/>
    <property type="project" value="InterPro"/>
</dbReference>
<dbReference type="GO" id="GO:0016020">
    <property type="term" value="C:membrane"/>
    <property type="evidence" value="ECO:0007669"/>
    <property type="project" value="UniProtKB-SubCell"/>
</dbReference>
<keyword evidence="10" id="KW-0503">Monooxygenase</keyword>
<evidence type="ECO:0000256" key="7">
    <source>
        <dbReference type="ARBA" id="ARBA00022989"/>
    </source>
</evidence>
<organism evidence="12 13">
    <name type="scientific">Trichophyton verrucosum (strain HKI 0517)</name>
    <dbReference type="NCBI Taxonomy" id="663202"/>
    <lineage>
        <taxon>Eukaryota</taxon>
        <taxon>Fungi</taxon>
        <taxon>Dikarya</taxon>
        <taxon>Ascomycota</taxon>
        <taxon>Pezizomycotina</taxon>
        <taxon>Eurotiomycetes</taxon>
        <taxon>Eurotiomycetidae</taxon>
        <taxon>Onygenales</taxon>
        <taxon>Arthrodermataceae</taxon>
        <taxon>Trichophyton</taxon>
    </lineage>
</organism>
<comment type="subcellular location">
    <subcellularLocation>
        <location evidence="2">Membrane</location>
    </subcellularLocation>
</comment>
<dbReference type="KEGG" id="tve:TRV_04195"/>
<comment type="similarity">
    <text evidence="3">Belongs to the cytochrome P450 family.</text>
</comment>
<dbReference type="PANTHER" id="PTHR46206">
    <property type="entry name" value="CYTOCHROME P450"/>
    <property type="match status" value="1"/>
</dbReference>
<keyword evidence="7" id="KW-1133">Transmembrane helix</keyword>
<comment type="caution">
    <text evidence="12">The sequence shown here is derived from an EMBL/GenBank/DDBJ whole genome shotgun (WGS) entry which is preliminary data.</text>
</comment>
<evidence type="ECO:0000256" key="11">
    <source>
        <dbReference type="ARBA" id="ARBA00023136"/>
    </source>
</evidence>
<evidence type="ECO:0000256" key="1">
    <source>
        <dbReference type="ARBA" id="ARBA00001971"/>
    </source>
</evidence>
<dbReference type="EMBL" id="ACYE01000214">
    <property type="protein sequence ID" value="EFE41066.1"/>
    <property type="molecule type" value="Genomic_DNA"/>
</dbReference>
<sequence length="174" mass="20090">MFQAGGKPFAIPMLDRWIIFVSNTETLKQLDREPEHVLSLQQALHESEVSRVVVGVLKNKLRSNIPLMSDTLRERVRKSMALEMSPPANEACEKNEWRQVRLMPVLLRIFTSVNLLPLVGEEQVKLTEDKANRPEVYDDVMNFFWSCARAFPIVDMMPSFLTPFVITPLNYIEI</sequence>
<evidence type="ECO:0000256" key="9">
    <source>
        <dbReference type="ARBA" id="ARBA00023004"/>
    </source>
</evidence>
<evidence type="ECO:0000256" key="8">
    <source>
        <dbReference type="ARBA" id="ARBA00023002"/>
    </source>
</evidence>